<evidence type="ECO:0000313" key="2">
    <source>
        <dbReference type="Proteomes" id="UP000477156"/>
    </source>
</evidence>
<evidence type="ECO:0000313" key="1">
    <source>
        <dbReference type="EMBL" id="MZS90417.1"/>
    </source>
</evidence>
<organism evidence="1 2">
    <name type="scientific">Blautia wexlerae</name>
    <dbReference type="NCBI Taxonomy" id="418240"/>
    <lineage>
        <taxon>Bacteria</taxon>
        <taxon>Bacillati</taxon>
        <taxon>Bacillota</taxon>
        <taxon>Clostridia</taxon>
        <taxon>Lachnospirales</taxon>
        <taxon>Lachnospiraceae</taxon>
        <taxon>Blautia</taxon>
    </lineage>
</organism>
<dbReference type="Proteomes" id="UP000477156">
    <property type="component" value="Unassembled WGS sequence"/>
</dbReference>
<name>A0A6L8XWU5_9FIRM</name>
<proteinExistence type="predicted"/>
<protein>
    <submittedName>
        <fullName evidence="1">Uncharacterized protein</fullName>
    </submittedName>
</protein>
<dbReference type="AlphaFoldDB" id="A0A6L8XWU5"/>
<gene>
    <name evidence="1" type="ORF">GT712_15405</name>
</gene>
<dbReference type="EMBL" id="WWVF01000037">
    <property type="protein sequence ID" value="MZS90417.1"/>
    <property type="molecule type" value="Genomic_DNA"/>
</dbReference>
<sequence length="78" mass="8922">MLYEILRGGFIMEEKILNFILECAEVQKLVPFSLIEEEFNLILDEALKSVITDALWDNDTISDVTIGTDGFTVTFFEN</sequence>
<comment type="caution">
    <text evidence="1">The sequence shown here is derived from an EMBL/GenBank/DDBJ whole genome shotgun (WGS) entry which is preliminary data.</text>
</comment>
<reference evidence="1 2" key="1">
    <citation type="journal article" date="2019" name="Nat. Med.">
        <title>A library of human gut bacterial isolates paired with longitudinal multiomics data enables mechanistic microbiome research.</title>
        <authorList>
            <person name="Poyet M."/>
            <person name="Groussin M."/>
            <person name="Gibbons S.M."/>
            <person name="Avila-Pacheco J."/>
            <person name="Jiang X."/>
            <person name="Kearney S.M."/>
            <person name="Perrotta A.R."/>
            <person name="Berdy B."/>
            <person name="Zhao S."/>
            <person name="Lieberman T.D."/>
            <person name="Swanson P.K."/>
            <person name="Smith M."/>
            <person name="Roesemann S."/>
            <person name="Alexander J.E."/>
            <person name="Rich S.A."/>
            <person name="Livny J."/>
            <person name="Vlamakis H."/>
            <person name="Clish C."/>
            <person name="Bullock K."/>
            <person name="Deik A."/>
            <person name="Scott J."/>
            <person name="Pierce K.A."/>
            <person name="Xavier R.J."/>
            <person name="Alm E.J."/>
        </authorList>
    </citation>
    <scope>NUCLEOTIDE SEQUENCE [LARGE SCALE GENOMIC DNA]</scope>
    <source>
        <strain evidence="1 2">BIOML-A12</strain>
    </source>
</reference>
<accession>A0A6L8XWU5</accession>